<comment type="caution">
    <text evidence="2">The sequence shown here is derived from an EMBL/GenBank/DDBJ whole genome shotgun (WGS) entry which is preliminary data.</text>
</comment>
<keyword evidence="1" id="KW-1133">Transmembrane helix</keyword>
<dbReference type="EMBL" id="ACOU01000001">
    <property type="protein sequence ID" value="EKX74415.1"/>
    <property type="molecule type" value="Genomic_DNA"/>
</dbReference>
<dbReference type="AlphaFoldDB" id="L1LGM9"/>
<gene>
    <name evidence="2" type="ORF">BEWA_044950</name>
</gene>
<keyword evidence="3" id="KW-1185">Reference proteome</keyword>
<name>L1LGM9_THEEQ</name>
<keyword evidence="1" id="KW-0472">Membrane</keyword>
<evidence type="ECO:0000313" key="3">
    <source>
        <dbReference type="Proteomes" id="UP000031512"/>
    </source>
</evidence>
<reference evidence="2 3" key="1">
    <citation type="journal article" date="2012" name="BMC Genomics">
        <title>Comparative genomic analysis and phylogenetic position of Theileria equi.</title>
        <authorList>
            <person name="Kappmeyer L.S."/>
            <person name="Thiagarajan M."/>
            <person name="Herndon D.R."/>
            <person name="Ramsay J.D."/>
            <person name="Caler E."/>
            <person name="Djikeng A."/>
            <person name="Gillespie J.J."/>
            <person name="Lau A.O."/>
            <person name="Roalson E.H."/>
            <person name="Silva J.C."/>
            <person name="Silva M.G."/>
            <person name="Suarez C.E."/>
            <person name="Ueti M.W."/>
            <person name="Nene V.M."/>
            <person name="Mealey R.H."/>
            <person name="Knowles D.P."/>
            <person name="Brayton K.A."/>
        </authorList>
    </citation>
    <scope>NUCLEOTIDE SEQUENCE [LARGE SCALE GENOMIC DNA]</scope>
    <source>
        <strain evidence="2 3">WA</strain>
    </source>
</reference>
<accession>L1LGM9</accession>
<proteinExistence type="predicted"/>
<dbReference type="Proteomes" id="UP000031512">
    <property type="component" value="Unassembled WGS sequence"/>
</dbReference>
<feature type="transmembrane region" description="Helical" evidence="1">
    <location>
        <begin position="238"/>
        <end position="261"/>
    </location>
</feature>
<dbReference type="KEGG" id="beq:BEWA_044950"/>
<evidence type="ECO:0000313" key="2">
    <source>
        <dbReference type="EMBL" id="EKX74415.1"/>
    </source>
</evidence>
<evidence type="ECO:0000256" key="1">
    <source>
        <dbReference type="SAM" id="Phobius"/>
    </source>
</evidence>
<dbReference type="RefSeq" id="XP_004833867.1">
    <property type="nucleotide sequence ID" value="XM_004833810.1"/>
</dbReference>
<organism evidence="2 3">
    <name type="scientific">Theileria equi strain WA</name>
    <dbReference type="NCBI Taxonomy" id="1537102"/>
    <lineage>
        <taxon>Eukaryota</taxon>
        <taxon>Sar</taxon>
        <taxon>Alveolata</taxon>
        <taxon>Apicomplexa</taxon>
        <taxon>Aconoidasida</taxon>
        <taxon>Piroplasmida</taxon>
        <taxon>Theileriidae</taxon>
        <taxon>Theileria</taxon>
    </lineage>
</organism>
<sequence length="271" mass="31610">MATMDNIIDVRVELDKIPKKEEGGILTYGGMRYTFTVISGENEAILPGYRWFIHSVKEKNIWEEGMTALCNVFCDRRDTGLTEIFEFSTDIYVYYQANNYPRGPLFLRFAPFVDEELFDRREFCHTNKEEILNYQRKERYYCRNKDGKWTGYRSKDSEHISTKNILRILEAITDNGYFSYEDHPDMNMEIYDNSRYLRSIVRYRKTQAEVENGFVGATGADIRHVAVEIPGGTHNSDLGWKIGLSLLMVFVALAAIFYAIFNRRAIGILNK</sequence>
<dbReference type="GeneID" id="15806694"/>
<protein>
    <submittedName>
        <fullName evidence="2">Uncharacterized protein</fullName>
    </submittedName>
</protein>
<dbReference type="VEuPathDB" id="PiroplasmaDB:BEWA_044950"/>
<keyword evidence="1" id="KW-0812">Transmembrane</keyword>